<dbReference type="HAMAP" id="MF_00929">
    <property type="entry name" value="Cellobiose_2_epim"/>
    <property type="match status" value="1"/>
</dbReference>
<dbReference type="InterPro" id="IPR028584">
    <property type="entry name" value="Cellobiose_2_epim"/>
</dbReference>
<dbReference type="Pfam" id="PF07221">
    <property type="entry name" value="GlcNAc_2-epim"/>
    <property type="match status" value="1"/>
</dbReference>
<name>A0A840I6Z6_9PROT</name>
<evidence type="ECO:0000256" key="1">
    <source>
        <dbReference type="ARBA" id="ARBA00001470"/>
    </source>
</evidence>
<comment type="caution">
    <text evidence="5">The sequence shown here is derived from an EMBL/GenBank/DDBJ whole genome shotgun (WGS) entry which is preliminary data.</text>
</comment>
<dbReference type="InterPro" id="IPR012341">
    <property type="entry name" value="6hp_glycosidase-like_sf"/>
</dbReference>
<comment type="function">
    <text evidence="4">Catalyzes the reversible epimerization of cellobiose to 4-O-beta-D-glucopyranosyl-D-mannose (Glc-Man).</text>
</comment>
<evidence type="ECO:0000256" key="3">
    <source>
        <dbReference type="ARBA" id="ARBA00023235"/>
    </source>
</evidence>
<dbReference type="PANTHER" id="PTHR15108">
    <property type="entry name" value="N-ACYLGLUCOSAMINE-2-EPIMERASE"/>
    <property type="match status" value="1"/>
</dbReference>
<protein>
    <recommendedName>
        <fullName evidence="4">Cellobiose 2-epimerase</fullName>
        <shortName evidence="4">CE</shortName>
        <ecNumber evidence="4">5.1.3.11</ecNumber>
    </recommendedName>
</protein>
<organism evidence="5 6">
    <name type="scientific">Parvularcula dongshanensis</name>
    <dbReference type="NCBI Taxonomy" id="1173995"/>
    <lineage>
        <taxon>Bacteria</taxon>
        <taxon>Pseudomonadati</taxon>
        <taxon>Pseudomonadota</taxon>
        <taxon>Alphaproteobacteria</taxon>
        <taxon>Parvularculales</taxon>
        <taxon>Parvularculaceae</taxon>
        <taxon>Parvularcula</taxon>
    </lineage>
</organism>
<dbReference type="InterPro" id="IPR008928">
    <property type="entry name" value="6-hairpin_glycosidase_sf"/>
</dbReference>
<dbReference type="GO" id="GO:0005975">
    <property type="term" value="P:carbohydrate metabolic process"/>
    <property type="evidence" value="ECO:0007669"/>
    <property type="project" value="InterPro"/>
</dbReference>
<dbReference type="SUPFAM" id="SSF48208">
    <property type="entry name" value="Six-hairpin glycosidases"/>
    <property type="match status" value="1"/>
</dbReference>
<dbReference type="Gene3D" id="1.50.10.10">
    <property type="match status" value="1"/>
</dbReference>
<evidence type="ECO:0000313" key="5">
    <source>
        <dbReference type="EMBL" id="MBB4659944.1"/>
    </source>
</evidence>
<comment type="similarity">
    <text evidence="2">Belongs to the N-acylglucosamine 2-epimerase family.</text>
</comment>
<sequence length="395" mass="43784">MTNHAYTPAAFEAELDQIRDWWIAHGMDAEGRLHGAVDDQNRPDKSAPRGSVQHARALWFFSALAGFRDDPKAAEAAHATRRGFAPFFDRDHGGVFWALDADGTPSETRKQTYAQAFAIYALSAYAAAFEDEAAKEEALTLARLLEERTVDRAKGGYLEAFAQDWSAIPDQRLSAKDMNAPKTMNTHLHVLEGYTALHALCRSEFTAGVLADSIDLFADRFSGARDDGHLALFYDDDWNDQGGGESYGHGIEASWLLHEAAVALGDQARLSRAETLAIRTADAALTAYTQGGGLAYERHEDGTSVGERHWWVQAEAMVGFENAYALSGEAKYRDTAAGLWDFIRAEVIDPEHGEWGWFSRADLPARGPYKSGFWKGPYHNGRAMMEMIRRLKETT</sequence>
<keyword evidence="6" id="KW-1185">Reference proteome</keyword>
<dbReference type="Proteomes" id="UP000563524">
    <property type="component" value="Unassembled WGS sequence"/>
</dbReference>
<dbReference type="InterPro" id="IPR010819">
    <property type="entry name" value="AGE/CE"/>
</dbReference>
<keyword evidence="3 4" id="KW-0413">Isomerase</keyword>
<accession>A0A840I6Z6</accession>
<dbReference type="RefSeq" id="WP_183819026.1">
    <property type="nucleotide sequence ID" value="NZ_JACHOB010000005.1"/>
</dbReference>
<dbReference type="EC" id="5.1.3.11" evidence="4"/>
<evidence type="ECO:0000256" key="2">
    <source>
        <dbReference type="ARBA" id="ARBA00008558"/>
    </source>
</evidence>
<evidence type="ECO:0000313" key="6">
    <source>
        <dbReference type="Proteomes" id="UP000563524"/>
    </source>
</evidence>
<reference evidence="5 6" key="1">
    <citation type="submission" date="2020-08" db="EMBL/GenBank/DDBJ databases">
        <title>Genomic Encyclopedia of Type Strains, Phase IV (KMG-IV): sequencing the most valuable type-strain genomes for metagenomic binning, comparative biology and taxonomic classification.</title>
        <authorList>
            <person name="Goeker M."/>
        </authorList>
    </citation>
    <scope>NUCLEOTIDE SEQUENCE [LARGE SCALE GENOMIC DNA]</scope>
    <source>
        <strain evidence="5 6">DSM 102850</strain>
    </source>
</reference>
<dbReference type="GO" id="GO:0047736">
    <property type="term" value="F:cellobiose epimerase activity"/>
    <property type="evidence" value="ECO:0007669"/>
    <property type="project" value="UniProtKB-UniRule"/>
</dbReference>
<comment type="catalytic activity">
    <reaction evidence="1 4">
        <text>D-cellobiose = beta-D-glucosyl-(1-&gt;4)-D-mannopyranose</text>
        <dbReference type="Rhea" id="RHEA:23384"/>
        <dbReference type="ChEBI" id="CHEBI:17057"/>
        <dbReference type="ChEBI" id="CHEBI:47931"/>
        <dbReference type="EC" id="5.1.3.11"/>
    </reaction>
</comment>
<proteinExistence type="inferred from homology"/>
<comment type="similarity">
    <text evidence="4">Belongs to the cellobiose 2-epimerase family.</text>
</comment>
<evidence type="ECO:0000256" key="4">
    <source>
        <dbReference type="HAMAP-Rule" id="MF_00929"/>
    </source>
</evidence>
<gene>
    <name evidence="5" type="ORF">GGQ59_002485</name>
</gene>
<dbReference type="EMBL" id="JACHOB010000005">
    <property type="protein sequence ID" value="MBB4659944.1"/>
    <property type="molecule type" value="Genomic_DNA"/>
</dbReference>
<dbReference type="AlphaFoldDB" id="A0A840I6Z6"/>